<evidence type="ECO:0000313" key="2">
    <source>
        <dbReference type="EMBL" id="ESK84604.1"/>
    </source>
</evidence>
<reference evidence="2 3" key="1">
    <citation type="journal article" date="2014" name="BMC Genomics">
        <title>Genome and secretome analysis of the hemibiotrophic fungal pathogen, Moniliophthora roreri, which causes frosty pod rot disease of cacao: mechanisms of the biotrophic and necrotrophic phases.</title>
        <authorList>
            <person name="Meinhardt L.W."/>
            <person name="Costa G.G.L."/>
            <person name="Thomazella D.P.T."/>
            <person name="Teixeira P.J.P.L."/>
            <person name="Carazzolle M.F."/>
            <person name="Schuster S.C."/>
            <person name="Carlson J.E."/>
            <person name="Guiltinan M.J."/>
            <person name="Mieczkowski P."/>
            <person name="Farmer A."/>
            <person name="Ramaraj T."/>
            <person name="Crozier J."/>
            <person name="Davis R.E."/>
            <person name="Shao J."/>
            <person name="Melnick R.L."/>
            <person name="Pereira G.A.G."/>
            <person name="Bailey B.A."/>
        </authorList>
    </citation>
    <scope>NUCLEOTIDE SEQUENCE [LARGE SCALE GENOMIC DNA]</scope>
    <source>
        <strain evidence="2 3">MCA 2997</strain>
    </source>
</reference>
<dbReference type="KEGG" id="mrr:Moror_13337"/>
<evidence type="ECO:0000256" key="1">
    <source>
        <dbReference type="SAM" id="Phobius"/>
    </source>
</evidence>
<dbReference type="HOGENOM" id="CLU_1890750_0_0_1"/>
<evidence type="ECO:0000313" key="3">
    <source>
        <dbReference type="Proteomes" id="UP000017559"/>
    </source>
</evidence>
<keyword evidence="1" id="KW-0472">Membrane</keyword>
<gene>
    <name evidence="2" type="ORF">Moror_13337</name>
</gene>
<feature type="non-terminal residue" evidence="2">
    <location>
        <position position="1"/>
    </location>
</feature>
<dbReference type="Proteomes" id="UP000017559">
    <property type="component" value="Unassembled WGS sequence"/>
</dbReference>
<proteinExistence type="predicted"/>
<keyword evidence="1" id="KW-1133">Transmembrane helix</keyword>
<feature type="transmembrane region" description="Helical" evidence="1">
    <location>
        <begin position="33"/>
        <end position="52"/>
    </location>
</feature>
<protein>
    <submittedName>
        <fullName evidence="2">Uncharacterized protein</fullName>
    </submittedName>
</protein>
<keyword evidence="3" id="KW-1185">Reference proteome</keyword>
<dbReference type="AlphaFoldDB" id="V2XYX3"/>
<dbReference type="EMBL" id="AWSO01001267">
    <property type="protein sequence ID" value="ESK84604.1"/>
    <property type="molecule type" value="Genomic_DNA"/>
</dbReference>
<name>V2XYX3_MONRO</name>
<accession>V2XYX3</accession>
<organism evidence="2 3">
    <name type="scientific">Moniliophthora roreri (strain MCA 2997)</name>
    <name type="common">Cocoa frosty pod rot fungus</name>
    <name type="synonym">Crinipellis roreri</name>
    <dbReference type="NCBI Taxonomy" id="1381753"/>
    <lineage>
        <taxon>Eukaryota</taxon>
        <taxon>Fungi</taxon>
        <taxon>Dikarya</taxon>
        <taxon>Basidiomycota</taxon>
        <taxon>Agaricomycotina</taxon>
        <taxon>Agaricomycetes</taxon>
        <taxon>Agaricomycetidae</taxon>
        <taxon>Agaricales</taxon>
        <taxon>Marasmiineae</taxon>
        <taxon>Marasmiaceae</taxon>
        <taxon>Moniliophthora</taxon>
    </lineage>
</organism>
<keyword evidence="1" id="KW-0812">Transmembrane</keyword>
<comment type="caution">
    <text evidence="2">The sequence shown here is derived from an EMBL/GenBank/DDBJ whole genome shotgun (WGS) entry which is preliminary data.</text>
</comment>
<sequence>DIEEDTAKGCWGRWPAPIYLAKMHWCPMLGDTIPSGTTIGFLLLNTLLFIWWQTRRSSNKIDHECQRLLTPRLVGSSSLLGSRACNCQTNPVCHSRMRDTSEMSVLPFPTSEMQHASQDPAYYSPGDVRFVFFLV</sequence>